<dbReference type="Pfam" id="PF13193">
    <property type="entry name" value="AMP-binding_C"/>
    <property type="match status" value="1"/>
</dbReference>
<dbReference type="Gene3D" id="3.30.300.30">
    <property type="match status" value="1"/>
</dbReference>
<dbReference type="AlphaFoldDB" id="A0A3S4LZX7"/>
<name>A0A3S4LZX7_9MICO</name>
<dbReference type="InterPro" id="IPR050237">
    <property type="entry name" value="ATP-dep_AMP-bd_enzyme"/>
</dbReference>
<dbReference type="InterPro" id="IPR045851">
    <property type="entry name" value="AMP-bd_C_sf"/>
</dbReference>
<protein>
    <submittedName>
        <fullName evidence="3">Acyl-CoA synthetase</fullName>
    </submittedName>
</protein>
<dbReference type="PROSITE" id="PS00455">
    <property type="entry name" value="AMP_BINDING"/>
    <property type="match status" value="1"/>
</dbReference>
<evidence type="ECO:0000259" key="2">
    <source>
        <dbReference type="Pfam" id="PF13193"/>
    </source>
</evidence>
<evidence type="ECO:0000313" key="4">
    <source>
        <dbReference type="Proteomes" id="UP000285970"/>
    </source>
</evidence>
<dbReference type="GO" id="GO:0016878">
    <property type="term" value="F:acid-thiol ligase activity"/>
    <property type="evidence" value="ECO:0007669"/>
    <property type="project" value="UniProtKB-ARBA"/>
</dbReference>
<dbReference type="PANTHER" id="PTHR43767">
    <property type="entry name" value="LONG-CHAIN-FATTY-ACID--COA LIGASE"/>
    <property type="match status" value="1"/>
</dbReference>
<sequence>MKLERAASEDPRDVLRALRHAVLGAGPAVALGAGSALPGEVPAGTAVVITTSGSTGVPKSVAIGRNALIASAFATSERIGAGAWLLAVPATYVAGVQVLVRALVNGREPAVLAGPFRPEPFAAAALGMASHEDGARVPTYTSLVPAQLQRLLDAAESDPDVARALRSFERILIGGQALAPSLRERAEAAGARIVRTYGSSETSGGCVYDGVPLDGVALAIVDGEVRVSGPTLADGYVGDPDRTAEIFPTDADGTRWYRTGDAGVLADGVLRVTGRLDNVIVSGGVNVSLDRVEAVVHGLPGLESAVVIPTEDARWGQGSAVVLGASDLDEQETLERVRAAVARAIGPAARPARVIVVEALPVLASGKPDRAALRQRFGSAKN</sequence>
<dbReference type="InterPro" id="IPR042099">
    <property type="entry name" value="ANL_N_sf"/>
</dbReference>
<dbReference type="OrthoDB" id="9803968at2"/>
<gene>
    <name evidence="3" type="ORF">D8Y23_07570</name>
</gene>
<proteinExistence type="predicted"/>
<dbReference type="InterPro" id="IPR000873">
    <property type="entry name" value="AMP-dep_synth/lig_dom"/>
</dbReference>
<reference evidence="3 4" key="1">
    <citation type="journal article" date="2018" name="Front. Microbiol.">
        <title>Novel Insights Into Bacterial Dimethylsulfoniopropionate Catabolism in the East China Sea.</title>
        <authorList>
            <person name="Liu J."/>
            <person name="Liu J."/>
            <person name="Zhang S.H."/>
            <person name="Liang J."/>
            <person name="Lin H."/>
            <person name="Song D."/>
            <person name="Yang G.P."/>
            <person name="Todd J.D."/>
            <person name="Zhang X.H."/>
        </authorList>
    </citation>
    <scope>NUCLEOTIDE SEQUENCE [LARGE SCALE GENOMIC DNA]</scope>
    <source>
        <strain evidence="3 4">ZYFD042</strain>
    </source>
</reference>
<feature type="domain" description="AMP-binding enzyme C-terminal" evidence="2">
    <location>
        <begin position="292"/>
        <end position="367"/>
    </location>
</feature>
<dbReference type="InterPro" id="IPR025110">
    <property type="entry name" value="AMP-bd_C"/>
</dbReference>
<dbReference type="Gene3D" id="3.40.50.12780">
    <property type="entry name" value="N-terminal domain of ligase-like"/>
    <property type="match status" value="1"/>
</dbReference>
<dbReference type="InterPro" id="IPR020845">
    <property type="entry name" value="AMP-binding_CS"/>
</dbReference>
<dbReference type="SUPFAM" id="SSF56801">
    <property type="entry name" value="Acetyl-CoA synthetase-like"/>
    <property type="match status" value="1"/>
</dbReference>
<dbReference type="Proteomes" id="UP000285970">
    <property type="component" value="Unassembled WGS sequence"/>
</dbReference>
<evidence type="ECO:0000313" key="3">
    <source>
        <dbReference type="EMBL" id="RWR19432.1"/>
    </source>
</evidence>
<feature type="domain" description="AMP-dependent synthetase/ligase" evidence="1">
    <location>
        <begin position="42"/>
        <end position="236"/>
    </location>
</feature>
<dbReference type="RefSeq" id="WP_128217582.1">
    <property type="nucleotide sequence ID" value="NZ_RBZY01000022.1"/>
</dbReference>
<comment type="caution">
    <text evidence="3">The sequence shown here is derived from an EMBL/GenBank/DDBJ whole genome shotgun (WGS) entry which is preliminary data.</text>
</comment>
<dbReference type="Pfam" id="PF00501">
    <property type="entry name" value="AMP-binding"/>
    <property type="match status" value="1"/>
</dbReference>
<evidence type="ECO:0000259" key="1">
    <source>
        <dbReference type="Pfam" id="PF00501"/>
    </source>
</evidence>
<accession>A0A3S4LZX7</accession>
<dbReference type="EMBL" id="RBZY01000022">
    <property type="protein sequence ID" value="RWR19432.1"/>
    <property type="molecule type" value="Genomic_DNA"/>
</dbReference>
<dbReference type="PANTHER" id="PTHR43767:SF1">
    <property type="entry name" value="NONRIBOSOMAL PEPTIDE SYNTHASE PES1 (EUROFUNG)-RELATED"/>
    <property type="match status" value="1"/>
</dbReference>
<organism evidence="3 4">
    <name type="scientific">Microbacterium enclense</name>
    <dbReference type="NCBI Taxonomy" id="993073"/>
    <lineage>
        <taxon>Bacteria</taxon>
        <taxon>Bacillati</taxon>
        <taxon>Actinomycetota</taxon>
        <taxon>Actinomycetes</taxon>
        <taxon>Micrococcales</taxon>
        <taxon>Microbacteriaceae</taxon>
        <taxon>Microbacterium</taxon>
    </lineage>
</organism>